<dbReference type="InterPro" id="IPR011980">
    <property type="entry name" value="CntA-like"/>
</dbReference>
<evidence type="ECO:0000256" key="1">
    <source>
        <dbReference type="SAM" id="SignalP"/>
    </source>
</evidence>
<dbReference type="InterPro" id="IPR039424">
    <property type="entry name" value="SBP_5"/>
</dbReference>
<dbReference type="NCBIfam" id="TIGR02294">
    <property type="entry name" value="nickel_nikA"/>
    <property type="match status" value="1"/>
</dbReference>
<comment type="caution">
    <text evidence="3">The sequence shown here is derived from an EMBL/GenBank/DDBJ whole genome shotgun (WGS) entry which is preliminary data.</text>
</comment>
<dbReference type="InterPro" id="IPR030678">
    <property type="entry name" value="Peptide/Ni-bd"/>
</dbReference>
<dbReference type="PANTHER" id="PTHR30290:SF37">
    <property type="entry name" value="NICKEL-BINDING PERIPLASMIC PROTEIN"/>
    <property type="match status" value="1"/>
</dbReference>
<dbReference type="PIRSF" id="PIRSF002741">
    <property type="entry name" value="MppA"/>
    <property type="match status" value="1"/>
</dbReference>
<proteinExistence type="predicted"/>
<organism evidence="3 4">
    <name type="scientific">Paenibacillus hunanensis</name>
    <dbReference type="NCBI Taxonomy" id="539262"/>
    <lineage>
        <taxon>Bacteria</taxon>
        <taxon>Bacillati</taxon>
        <taxon>Bacillota</taxon>
        <taxon>Bacilli</taxon>
        <taxon>Bacillales</taxon>
        <taxon>Paenibacillaceae</taxon>
        <taxon>Paenibacillus</taxon>
    </lineage>
</organism>
<sequence length="544" mass="60063">MLLRFKRSSMLLLTMSLALVAILAGCGSNPESSAAGTAKDPSIRSITMSWPRDVGVMNPHTYNPSQLFAQSMLYDPLVHYGENGKLEPALAESWTISKDGKVYTFKLRPNVKFSDGSAFNAAIVKKNFDAVMLHKDTHSWLGLVGVIAKTEAVNDLTFRMTLTEPYYPALQDLSVVRPFRFLGAAGFPNNGDTATGIKEPVGTGAWVLADYKQDEYAVFKRNPHYWGKAPALDQVTVKIIPDAETRVAAFEKGELDLIYGEGVISLDAFKQLRDNKDYVTKLSDPVGTRSLLLNSSNPKLADIRVRQALQQGFNKQAMVEGITSGLEEPADTILSKNYPYTNVDIETAGNTYNVQHAQALLDEAGWKLPAGGTVREKDGQPLELELIYDKTDPIQKAMAETIQAEWSAIGVKVNLTGLELTVQIKRLKANDFDLYFWYNYGAPYDPHSFINVVAKKGFGIAETLSAVPNKAALDQQIREALSSTDETKRQELYHSILSTLNEQSAIVPISYVKKTAVYHKNIASFAFPANRDENAFFGITLSQP</sequence>
<dbReference type="EMBL" id="JAVDQH010000011">
    <property type="protein sequence ID" value="MDR6245031.1"/>
    <property type="molecule type" value="Genomic_DNA"/>
</dbReference>
<feature type="chain" id="PRO_5045411013" evidence="1">
    <location>
        <begin position="35"/>
        <end position="544"/>
    </location>
</feature>
<gene>
    <name evidence="3" type="ORF">JOC58_002929</name>
</gene>
<dbReference type="Proteomes" id="UP001185028">
    <property type="component" value="Unassembled WGS sequence"/>
</dbReference>
<dbReference type="Gene3D" id="3.10.105.10">
    <property type="entry name" value="Dipeptide-binding Protein, Domain 3"/>
    <property type="match status" value="1"/>
</dbReference>
<feature type="signal peptide" evidence="1">
    <location>
        <begin position="1"/>
        <end position="34"/>
    </location>
</feature>
<reference evidence="3 4" key="1">
    <citation type="submission" date="2023-07" db="EMBL/GenBank/DDBJ databases">
        <title>Genomic Encyclopedia of Type Strains, Phase IV (KMG-IV): sequencing the most valuable type-strain genomes for metagenomic binning, comparative biology and taxonomic classification.</title>
        <authorList>
            <person name="Goeker M."/>
        </authorList>
    </citation>
    <scope>NUCLEOTIDE SEQUENCE [LARGE SCALE GENOMIC DNA]</scope>
    <source>
        <strain evidence="3 4">DSM 22170</strain>
    </source>
</reference>
<dbReference type="InterPro" id="IPR000914">
    <property type="entry name" value="SBP_5_dom"/>
</dbReference>
<dbReference type="SUPFAM" id="SSF53850">
    <property type="entry name" value="Periplasmic binding protein-like II"/>
    <property type="match status" value="1"/>
</dbReference>
<evidence type="ECO:0000259" key="2">
    <source>
        <dbReference type="Pfam" id="PF00496"/>
    </source>
</evidence>
<accession>A0ABU1J0N1</accession>
<dbReference type="RefSeq" id="WP_188773444.1">
    <property type="nucleotide sequence ID" value="NZ_BMMB01000001.1"/>
</dbReference>
<dbReference type="PANTHER" id="PTHR30290">
    <property type="entry name" value="PERIPLASMIC BINDING COMPONENT OF ABC TRANSPORTER"/>
    <property type="match status" value="1"/>
</dbReference>
<dbReference type="CDD" id="cd08489">
    <property type="entry name" value="PBP2_NikA"/>
    <property type="match status" value="1"/>
</dbReference>
<dbReference type="Pfam" id="PF00496">
    <property type="entry name" value="SBP_bac_5"/>
    <property type="match status" value="1"/>
</dbReference>
<evidence type="ECO:0000313" key="3">
    <source>
        <dbReference type="EMBL" id="MDR6245031.1"/>
    </source>
</evidence>
<evidence type="ECO:0000313" key="4">
    <source>
        <dbReference type="Proteomes" id="UP001185028"/>
    </source>
</evidence>
<name>A0ABU1J0N1_9BACL</name>
<feature type="domain" description="Solute-binding protein family 5" evidence="2">
    <location>
        <begin position="85"/>
        <end position="454"/>
    </location>
</feature>
<dbReference type="Gene3D" id="3.40.190.10">
    <property type="entry name" value="Periplasmic binding protein-like II"/>
    <property type="match status" value="1"/>
</dbReference>
<protein>
    <submittedName>
        <fullName evidence="3">Nickel transport system substrate-binding protein</fullName>
    </submittedName>
</protein>
<keyword evidence="1" id="KW-0732">Signal</keyword>
<keyword evidence="4" id="KW-1185">Reference proteome</keyword>
<dbReference type="PROSITE" id="PS51257">
    <property type="entry name" value="PROKAR_LIPOPROTEIN"/>
    <property type="match status" value="1"/>
</dbReference>